<evidence type="ECO:0000256" key="5">
    <source>
        <dbReference type="ARBA" id="ARBA00023242"/>
    </source>
</evidence>
<evidence type="ECO:0000256" key="1">
    <source>
        <dbReference type="ARBA" id="ARBA00004123"/>
    </source>
</evidence>
<evidence type="ECO:0000256" key="2">
    <source>
        <dbReference type="ARBA" id="ARBA00022723"/>
    </source>
</evidence>
<dbReference type="RefSeq" id="XP_045954747.1">
    <property type="nucleotide sequence ID" value="XM_046104996.1"/>
</dbReference>
<evidence type="ECO:0000256" key="3">
    <source>
        <dbReference type="ARBA" id="ARBA00023015"/>
    </source>
</evidence>
<evidence type="ECO:0000256" key="6">
    <source>
        <dbReference type="SAM" id="Phobius"/>
    </source>
</evidence>
<keyword evidence="6" id="KW-0812">Transmembrane</keyword>
<comment type="caution">
    <text evidence="8">The sequence shown here is derived from an EMBL/GenBank/DDBJ whole genome shotgun (WGS) entry which is preliminary data.</text>
</comment>
<comment type="subcellular location">
    <subcellularLocation>
        <location evidence="1">Nucleus</location>
    </subcellularLocation>
</comment>
<protein>
    <submittedName>
        <fullName evidence="8">Fungal-specific transcription factor domain-containing protein</fullName>
    </submittedName>
</protein>
<dbReference type="GO" id="GO:0005634">
    <property type="term" value="C:nucleus"/>
    <property type="evidence" value="ECO:0007669"/>
    <property type="project" value="UniProtKB-SubCell"/>
</dbReference>
<feature type="transmembrane region" description="Helical" evidence="6">
    <location>
        <begin position="400"/>
        <end position="423"/>
    </location>
</feature>
<keyword evidence="2" id="KW-0479">Metal-binding</keyword>
<dbReference type="InterPro" id="IPR050815">
    <property type="entry name" value="TF_fung"/>
</dbReference>
<dbReference type="GO" id="GO:0000981">
    <property type="term" value="F:DNA-binding transcription factor activity, RNA polymerase II-specific"/>
    <property type="evidence" value="ECO:0007669"/>
    <property type="project" value="InterPro"/>
</dbReference>
<feature type="domain" description="Xylanolytic transcriptional activator regulatory" evidence="7">
    <location>
        <begin position="86"/>
        <end position="295"/>
    </location>
</feature>
<dbReference type="GO" id="GO:0003677">
    <property type="term" value="F:DNA binding"/>
    <property type="evidence" value="ECO:0007669"/>
    <property type="project" value="InterPro"/>
</dbReference>
<name>A0A9P8UE28_9PEZI</name>
<dbReference type="PANTHER" id="PTHR47338">
    <property type="entry name" value="ZN(II)2CYS6 TRANSCRIPTION FACTOR (EUROFUNG)-RELATED"/>
    <property type="match status" value="1"/>
</dbReference>
<evidence type="ECO:0000313" key="8">
    <source>
        <dbReference type="EMBL" id="KAH6648240.1"/>
    </source>
</evidence>
<evidence type="ECO:0000259" key="7">
    <source>
        <dbReference type="Pfam" id="PF04082"/>
    </source>
</evidence>
<proteinExistence type="predicted"/>
<organism evidence="8 9">
    <name type="scientific">Truncatella angustata</name>
    <dbReference type="NCBI Taxonomy" id="152316"/>
    <lineage>
        <taxon>Eukaryota</taxon>
        <taxon>Fungi</taxon>
        <taxon>Dikarya</taxon>
        <taxon>Ascomycota</taxon>
        <taxon>Pezizomycotina</taxon>
        <taxon>Sordariomycetes</taxon>
        <taxon>Xylariomycetidae</taxon>
        <taxon>Amphisphaeriales</taxon>
        <taxon>Sporocadaceae</taxon>
        <taxon>Truncatella</taxon>
    </lineage>
</organism>
<keyword evidence="4" id="KW-0804">Transcription</keyword>
<dbReference type="GO" id="GO:0006351">
    <property type="term" value="P:DNA-templated transcription"/>
    <property type="evidence" value="ECO:0007669"/>
    <property type="project" value="InterPro"/>
</dbReference>
<dbReference type="GO" id="GO:0008270">
    <property type="term" value="F:zinc ion binding"/>
    <property type="evidence" value="ECO:0007669"/>
    <property type="project" value="InterPro"/>
</dbReference>
<dbReference type="Pfam" id="PF04082">
    <property type="entry name" value="Fungal_trans"/>
    <property type="match status" value="1"/>
</dbReference>
<keyword evidence="3" id="KW-0805">Transcription regulation</keyword>
<dbReference type="AlphaFoldDB" id="A0A9P8UE28"/>
<keyword evidence="6" id="KW-1133">Transmembrane helix</keyword>
<feature type="transmembrane region" description="Helical" evidence="6">
    <location>
        <begin position="329"/>
        <end position="351"/>
    </location>
</feature>
<dbReference type="InterPro" id="IPR007219">
    <property type="entry name" value="XnlR_reg_dom"/>
</dbReference>
<evidence type="ECO:0000256" key="4">
    <source>
        <dbReference type="ARBA" id="ARBA00023163"/>
    </source>
</evidence>
<dbReference type="CDD" id="cd12148">
    <property type="entry name" value="fungal_TF_MHR"/>
    <property type="match status" value="1"/>
</dbReference>
<accession>A0A9P8UE28</accession>
<evidence type="ECO:0000313" key="9">
    <source>
        <dbReference type="Proteomes" id="UP000758603"/>
    </source>
</evidence>
<dbReference type="EMBL" id="JAGPXC010000007">
    <property type="protein sequence ID" value="KAH6648240.1"/>
    <property type="molecule type" value="Genomic_DNA"/>
</dbReference>
<gene>
    <name evidence="8" type="ORF">BKA67DRAFT_593927</name>
</gene>
<dbReference type="GeneID" id="70133887"/>
<dbReference type="Proteomes" id="UP000758603">
    <property type="component" value="Unassembled WGS sequence"/>
</dbReference>
<keyword evidence="9" id="KW-1185">Reference proteome</keyword>
<sequence>MDRARRRRCTWPANDGATACEYCASRRLQCVQEPPEGGYYHRRQARLQEANHEKQAMSPNQLIGLSFTGPQVQLPPMSLRLELATLYFDYIHDQFHSLFHRPSLMDDVANDRVAPVVLLAMFALSARFSSNELLAGSNPRDRGEPFRTASESLLNVRDISTRTCQVCIMLGGYAAGHGDTDVENLYYTLAGRMALTLDFPNKPASSTLERETNIRIWWTICMVDVWSSTAVKLPRVMPNLHSVPLPMDEIPFLSLPSSYASDATFGSPLLSQMIKLNRVLAQVNDFNRKCVEQRLEGPTLEVGIQCLSLELERWVVSLPYNMRDTPENFAWFASHGLGRVFAAVYLGYYYYGQLLYYQFLGAEATGSVNSSHIYADKCKDHAAKLCEMVYQTFDTPGSEVLYAAVAHVIVIASTVQIHTLLFSSDEIQIRLSRIRLERNFEILLQLRPYWSSADSAMSRLRAFHQTCLKRNKASFVLDKWLLRFLVEFAPYMDSEPRETDPHYEALWSLSKEQQYQSSLPVENI</sequence>
<keyword evidence="5" id="KW-0539">Nucleus</keyword>
<keyword evidence="6" id="KW-0472">Membrane</keyword>
<reference evidence="8" key="1">
    <citation type="journal article" date="2021" name="Nat. Commun.">
        <title>Genetic determinants of endophytism in the Arabidopsis root mycobiome.</title>
        <authorList>
            <person name="Mesny F."/>
            <person name="Miyauchi S."/>
            <person name="Thiergart T."/>
            <person name="Pickel B."/>
            <person name="Atanasova L."/>
            <person name="Karlsson M."/>
            <person name="Huettel B."/>
            <person name="Barry K.W."/>
            <person name="Haridas S."/>
            <person name="Chen C."/>
            <person name="Bauer D."/>
            <person name="Andreopoulos W."/>
            <person name="Pangilinan J."/>
            <person name="LaButti K."/>
            <person name="Riley R."/>
            <person name="Lipzen A."/>
            <person name="Clum A."/>
            <person name="Drula E."/>
            <person name="Henrissat B."/>
            <person name="Kohler A."/>
            <person name="Grigoriev I.V."/>
            <person name="Martin F.M."/>
            <person name="Hacquard S."/>
        </authorList>
    </citation>
    <scope>NUCLEOTIDE SEQUENCE</scope>
    <source>
        <strain evidence="8">MPI-SDFR-AT-0073</strain>
    </source>
</reference>
<dbReference type="PANTHER" id="PTHR47338:SF16">
    <property type="entry name" value="TRANSCRIPTION FACTOR, PUTATIVE (AFU_ORTHOLOGUE AFUA_2G09360)-RELATED"/>
    <property type="match status" value="1"/>
</dbReference>
<dbReference type="OrthoDB" id="1924787at2759"/>